<feature type="region of interest" description="Disordered" evidence="1">
    <location>
        <begin position="1"/>
        <end position="62"/>
    </location>
</feature>
<dbReference type="EMBL" id="AMZH03022489">
    <property type="protein sequence ID" value="RRT37274.1"/>
    <property type="molecule type" value="Genomic_DNA"/>
</dbReference>
<evidence type="ECO:0000313" key="3">
    <source>
        <dbReference type="EMBL" id="RRT37274.1"/>
    </source>
</evidence>
<feature type="transmembrane region" description="Helical" evidence="2">
    <location>
        <begin position="77"/>
        <end position="101"/>
    </location>
</feature>
<organism evidence="3 4">
    <name type="scientific">Ensete ventricosum</name>
    <name type="common">Abyssinian banana</name>
    <name type="synonym">Musa ensete</name>
    <dbReference type="NCBI Taxonomy" id="4639"/>
    <lineage>
        <taxon>Eukaryota</taxon>
        <taxon>Viridiplantae</taxon>
        <taxon>Streptophyta</taxon>
        <taxon>Embryophyta</taxon>
        <taxon>Tracheophyta</taxon>
        <taxon>Spermatophyta</taxon>
        <taxon>Magnoliopsida</taxon>
        <taxon>Liliopsida</taxon>
        <taxon>Zingiberales</taxon>
        <taxon>Musaceae</taxon>
        <taxon>Ensete</taxon>
    </lineage>
</organism>
<reference evidence="3 4" key="1">
    <citation type="journal article" date="2014" name="Agronomy (Basel)">
        <title>A Draft Genome Sequence for Ensete ventricosum, the Drought-Tolerant Tree Against Hunger.</title>
        <authorList>
            <person name="Harrison J."/>
            <person name="Moore K.A."/>
            <person name="Paszkiewicz K."/>
            <person name="Jones T."/>
            <person name="Grant M."/>
            <person name="Ambacheew D."/>
            <person name="Muzemil S."/>
            <person name="Studholme D.J."/>
        </authorList>
    </citation>
    <scope>NUCLEOTIDE SEQUENCE [LARGE SCALE GENOMIC DNA]</scope>
</reference>
<feature type="compositionally biased region" description="Basic and acidic residues" evidence="1">
    <location>
        <begin position="32"/>
        <end position="59"/>
    </location>
</feature>
<gene>
    <name evidence="3" type="ORF">B296_00054400</name>
</gene>
<sequence length="141" mass="15892">MLVARPSDRDPFRTGRRDDPNTRRTRGGHPTYLEEKGKREKGNCKKPDGNKKGSREQTRARTPAMVEMRACWPRKTYLQMFSMLSVIFMSIVSETCLSAIISPIVPEMCLSPNISLIVPETYLSASSVQSCPRRASRLSSV</sequence>
<evidence type="ECO:0000256" key="2">
    <source>
        <dbReference type="SAM" id="Phobius"/>
    </source>
</evidence>
<feature type="compositionally biased region" description="Basic and acidic residues" evidence="1">
    <location>
        <begin position="1"/>
        <end position="22"/>
    </location>
</feature>
<dbReference type="AlphaFoldDB" id="A0A426XCT7"/>
<protein>
    <submittedName>
        <fullName evidence="3">Uncharacterized protein</fullName>
    </submittedName>
</protein>
<keyword evidence="2" id="KW-0472">Membrane</keyword>
<accession>A0A426XCT7</accession>
<proteinExistence type="predicted"/>
<keyword evidence="2" id="KW-1133">Transmembrane helix</keyword>
<keyword evidence="2" id="KW-0812">Transmembrane</keyword>
<evidence type="ECO:0000256" key="1">
    <source>
        <dbReference type="SAM" id="MobiDB-lite"/>
    </source>
</evidence>
<comment type="caution">
    <text evidence="3">The sequence shown here is derived from an EMBL/GenBank/DDBJ whole genome shotgun (WGS) entry which is preliminary data.</text>
</comment>
<name>A0A426XCT7_ENSVE</name>
<evidence type="ECO:0000313" key="4">
    <source>
        <dbReference type="Proteomes" id="UP000287651"/>
    </source>
</evidence>
<dbReference type="Proteomes" id="UP000287651">
    <property type="component" value="Unassembled WGS sequence"/>
</dbReference>